<keyword evidence="5 7" id="KW-0238">DNA-binding</keyword>
<evidence type="ECO:0000313" key="10">
    <source>
        <dbReference type="EMBL" id="MBS4536846.1"/>
    </source>
</evidence>
<evidence type="ECO:0000259" key="9">
    <source>
        <dbReference type="Pfam" id="PF17727"/>
    </source>
</evidence>
<feature type="domain" description="CtsR C-terminal dimerization" evidence="9">
    <location>
        <begin position="78"/>
        <end position="147"/>
    </location>
</feature>
<dbReference type="GO" id="GO:0003677">
    <property type="term" value="F:DNA binding"/>
    <property type="evidence" value="ECO:0007669"/>
    <property type="project" value="UniProtKB-UniRule"/>
</dbReference>
<dbReference type="Pfam" id="PF05848">
    <property type="entry name" value="CtsR"/>
    <property type="match status" value="1"/>
</dbReference>
<evidence type="ECO:0000256" key="4">
    <source>
        <dbReference type="ARBA" id="ARBA00023015"/>
    </source>
</evidence>
<gene>
    <name evidence="10" type="ORF">GOQ27_00130</name>
</gene>
<sequence length="152" mass="17275">MTIVSDTIEKFILSLMNKDEKDILEIQRNELAEYFNCAPSQINYVLATRFTPDKGYFIQSKRGGGGYIKIIRVNIKENKDIREILINSIGNSITKQKAYTIIDNLKEKGFITKRESLIMKNAIGDRALSIVNGYKNNLRATIIKDMLIALIG</sequence>
<keyword evidence="11" id="KW-1185">Reference proteome</keyword>
<dbReference type="InterPro" id="IPR041473">
    <property type="entry name" value="CtsR_C"/>
</dbReference>
<dbReference type="GO" id="GO:0006355">
    <property type="term" value="P:regulation of DNA-templated transcription"/>
    <property type="evidence" value="ECO:0007669"/>
    <property type="project" value="UniProtKB-UniRule"/>
</dbReference>
<keyword evidence="3 7" id="KW-0678">Repressor</keyword>
<proteinExistence type="inferred from homology"/>
<evidence type="ECO:0000256" key="5">
    <source>
        <dbReference type="ARBA" id="ARBA00023125"/>
    </source>
</evidence>
<feature type="domain" description="CtsR N-terminal HTH" evidence="8">
    <location>
        <begin position="4"/>
        <end position="74"/>
    </location>
</feature>
<evidence type="ECO:0000256" key="6">
    <source>
        <dbReference type="ARBA" id="ARBA00023163"/>
    </source>
</evidence>
<evidence type="ECO:0000313" key="11">
    <source>
        <dbReference type="Proteomes" id="UP000724672"/>
    </source>
</evidence>
<dbReference type="Pfam" id="PF17727">
    <property type="entry name" value="CtsR_C"/>
    <property type="match status" value="1"/>
</dbReference>
<name>A0A942UU50_9FIRM</name>
<keyword evidence="6 7" id="KW-0804">Transcription</keyword>
<dbReference type="Gene3D" id="3.30.56.130">
    <property type="entry name" value="Transcriptional regulator CtsR, winged HTH domain"/>
    <property type="match status" value="1"/>
</dbReference>
<comment type="caution">
    <text evidence="10">The sequence shown here is derived from an EMBL/GenBank/DDBJ whole genome shotgun (WGS) entry which is preliminary data.</text>
</comment>
<dbReference type="AlphaFoldDB" id="A0A942UU50"/>
<dbReference type="InterPro" id="IPR040465">
    <property type="entry name" value="CtsR_N"/>
</dbReference>
<dbReference type="Gene3D" id="1.10.1200.150">
    <property type="entry name" value="Transcriptional regulator CtsR, C-terminal domain"/>
    <property type="match status" value="1"/>
</dbReference>
<dbReference type="RefSeq" id="WP_203364777.1">
    <property type="nucleotide sequence ID" value="NZ_WSFT01000004.1"/>
</dbReference>
<dbReference type="InterPro" id="IPR041902">
    <property type="entry name" value="CtsR_N_sf"/>
</dbReference>
<evidence type="ECO:0000259" key="8">
    <source>
        <dbReference type="Pfam" id="PF05848"/>
    </source>
</evidence>
<dbReference type="InterPro" id="IPR008463">
    <property type="entry name" value="CtsR"/>
</dbReference>
<keyword evidence="4 7" id="KW-0805">Transcription regulation</keyword>
<evidence type="ECO:0000256" key="7">
    <source>
        <dbReference type="PIRNR" id="PIRNR010607"/>
    </source>
</evidence>
<evidence type="ECO:0000256" key="1">
    <source>
        <dbReference type="ARBA" id="ARBA00010189"/>
    </source>
</evidence>
<accession>A0A942UU50</accession>
<dbReference type="Proteomes" id="UP000724672">
    <property type="component" value="Unassembled WGS sequence"/>
</dbReference>
<dbReference type="EMBL" id="WSFT01000004">
    <property type="protein sequence ID" value="MBS4536846.1"/>
    <property type="molecule type" value="Genomic_DNA"/>
</dbReference>
<evidence type="ECO:0000256" key="3">
    <source>
        <dbReference type="ARBA" id="ARBA00022491"/>
    </source>
</evidence>
<reference evidence="10" key="1">
    <citation type="submission" date="2019-12" db="EMBL/GenBank/DDBJ databases">
        <title>Clostridiaceae gen. nov. sp. nov., isolated from sediment in Xinjiang, China.</title>
        <authorList>
            <person name="Zhang R."/>
        </authorList>
    </citation>
    <scope>NUCLEOTIDE SEQUENCE</scope>
    <source>
        <strain evidence="10">D2Q-11</strain>
    </source>
</reference>
<protein>
    <recommendedName>
        <fullName evidence="2 7">Transcriptional regulator CtsR</fullName>
    </recommendedName>
</protein>
<dbReference type="InterPro" id="IPR041908">
    <property type="entry name" value="CtsR_C_sf"/>
</dbReference>
<dbReference type="PIRSF" id="PIRSF010607">
    <property type="entry name" value="Txn_repr_CtsR"/>
    <property type="match status" value="1"/>
</dbReference>
<comment type="similarity">
    <text evidence="1 7">Belongs to the CtsR family.</text>
</comment>
<evidence type="ECO:0000256" key="2">
    <source>
        <dbReference type="ARBA" id="ARBA00014129"/>
    </source>
</evidence>
<organism evidence="10 11">
    <name type="scientific">Anaeromonas frigoriresistens</name>
    <dbReference type="NCBI Taxonomy" id="2683708"/>
    <lineage>
        <taxon>Bacteria</taxon>
        <taxon>Bacillati</taxon>
        <taxon>Bacillota</taxon>
        <taxon>Tissierellia</taxon>
        <taxon>Tissierellales</taxon>
        <taxon>Thermohalobacteraceae</taxon>
        <taxon>Anaeromonas</taxon>
    </lineage>
</organism>